<keyword evidence="6" id="KW-1185">Reference proteome</keyword>
<dbReference type="RefSeq" id="WP_210204833.1">
    <property type="nucleotide sequence ID" value="NZ_QGGU01000002.1"/>
</dbReference>
<dbReference type="InterPro" id="IPR033120">
    <property type="entry name" value="HOTDOG_ACOT"/>
</dbReference>
<dbReference type="EMBL" id="QGGU01000002">
    <property type="protein sequence ID" value="PWK53799.1"/>
    <property type="molecule type" value="Genomic_DNA"/>
</dbReference>
<dbReference type="GO" id="GO:0006637">
    <property type="term" value="P:acyl-CoA metabolic process"/>
    <property type="evidence" value="ECO:0007669"/>
    <property type="project" value="TreeGrafter"/>
</dbReference>
<evidence type="ECO:0000256" key="3">
    <source>
        <dbReference type="PROSITE-ProRule" id="PRU01106"/>
    </source>
</evidence>
<proteinExistence type="inferred from homology"/>
<dbReference type="Proteomes" id="UP000245790">
    <property type="component" value="Unassembled WGS sequence"/>
</dbReference>
<dbReference type="GO" id="GO:0052816">
    <property type="term" value="F:long-chain fatty acyl-CoA hydrolase activity"/>
    <property type="evidence" value="ECO:0007669"/>
    <property type="project" value="TreeGrafter"/>
</dbReference>
<dbReference type="Gene3D" id="3.10.129.10">
    <property type="entry name" value="Hotdog Thioesterase"/>
    <property type="match status" value="1"/>
</dbReference>
<evidence type="ECO:0000313" key="5">
    <source>
        <dbReference type="EMBL" id="PWK53799.1"/>
    </source>
</evidence>
<dbReference type="InterPro" id="IPR029069">
    <property type="entry name" value="HotDog_dom_sf"/>
</dbReference>
<reference evidence="5 6" key="1">
    <citation type="submission" date="2018-05" db="EMBL/GenBank/DDBJ databases">
        <title>Genomic Encyclopedia of Type Strains, Phase IV (KMG-IV): sequencing the most valuable type-strain genomes for metagenomic binning, comparative biology and taxonomic classification.</title>
        <authorList>
            <person name="Goeker M."/>
        </authorList>
    </citation>
    <scope>NUCLEOTIDE SEQUENCE [LARGE SCALE GENOMIC DNA]</scope>
    <source>
        <strain evidence="5 6">DSM 25350</strain>
    </source>
</reference>
<evidence type="ECO:0000256" key="2">
    <source>
        <dbReference type="ARBA" id="ARBA00022801"/>
    </source>
</evidence>
<name>A0A316FYZ1_9GAMM</name>
<dbReference type="InterPro" id="IPR006683">
    <property type="entry name" value="Thioestr_dom"/>
</dbReference>
<dbReference type="AlphaFoldDB" id="A0A316FYZ1"/>
<gene>
    <name evidence="5" type="ORF">C8D97_102189</name>
</gene>
<protein>
    <submittedName>
        <fullName evidence="5">Acyl-CoA hydrolase</fullName>
    </submittedName>
</protein>
<evidence type="ECO:0000256" key="1">
    <source>
        <dbReference type="ARBA" id="ARBA00010458"/>
    </source>
</evidence>
<sequence length="125" mass="14407">MQQELDSKTMQHHKLVLPEHMNHQGSLFGGYLLMWIDEVAYMTANLHFPGHRFVTIALDNVEFKHRIECGEIICFLALLEKQGNTSLTYRISVTGTREQSDKLLFETRVSFVSVDDKGKKVLLKI</sequence>
<accession>A0A316FYZ1</accession>
<dbReference type="GO" id="GO:0005829">
    <property type="term" value="C:cytosol"/>
    <property type="evidence" value="ECO:0007669"/>
    <property type="project" value="TreeGrafter"/>
</dbReference>
<evidence type="ECO:0000259" key="4">
    <source>
        <dbReference type="PROSITE" id="PS51770"/>
    </source>
</evidence>
<feature type="domain" description="HotDog ACOT-type" evidence="4">
    <location>
        <begin position="6"/>
        <end position="117"/>
    </location>
</feature>
<dbReference type="CDD" id="cd03442">
    <property type="entry name" value="BFIT_BACH"/>
    <property type="match status" value="1"/>
</dbReference>
<evidence type="ECO:0000313" key="6">
    <source>
        <dbReference type="Proteomes" id="UP000245790"/>
    </source>
</evidence>
<comment type="similarity">
    <text evidence="1">Belongs to the acyl coenzyme A hydrolase family.</text>
</comment>
<keyword evidence="2 3" id="KW-0378">Hydrolase</keyword>
<dbReference type="SUPFAM" id="SSF54637">
    <property type="entry name" value="Thioesterase/thiol ester dehydrase-isomerase"/>
    <property type="match status" value="1"/>
</dbReference>
<dbReference type="InterPro" id="IPR040170">
    <property type="entry name" value="Cytosol_ACT"/>
</dbReference>
<organism evidence="5 6">
    <name type="scientific">Pleionea mediterranea</name>
    <dbReference type="NCBI Taxonomy" id="523701"/>
    <lineage>
        <taxon>Bacteria</taxon>
        <taxon>Pseudomonadati</taxon>
        <taxon>Pseudomonadota</taxon>
        <taxon>Gammaproteobacteria</taxon>
        <taxon>Oceanospirillales</taxon>
        <taxon>Pleioneaceae</taxon>
        <taxon>Pleionea</taxon>
    </lineage>
</organism>
<dbReference type="Pfam" id="PF03061">
    <property type="entry name" value="4HBT"/>
    <property type="match status" value="1"/>
</dbReference>
<dbReference type="PANTHER" id="PTHR11049">
    <property type="entry name" value="ACYL COENZYME A THIOESTER HYDROLASE"/>
    <property type="match status" value="1"/>
</dbReference>
<dbReference type="PROSITE" id="PS51770">
    <property type="entry name" value="HOTDOG_ACOT"/>
    <property type="match status" value="1"/>
</dbReference>
<dbReference type="GO" id="GO:0009062">
    <property type="term" value="P:fatty acid catabolic process"/>
    <property type="evidence" value="ECO:0007669"/>
    <property type="project" value="TreeGrafter"/>
</dbReference>
<dbReference type="PANTHER" id="PTHR11049:SF31">
    <property type="entry name" value="HOTDOG ACOT-TYPE DOMAIN-CONTAINING PROTEIN"/>
    <property type="match status" value="1"/>
</dbReference>
<comment type="caution">
    <text evidence="5">The sequence shown here is derived from an EMBL/GenBank/DDBJ whole genome shotgun (WGS) entry which is preliminary data.</text>
</comment>